<reference evidence="1 2" key="1">
    <citation type="submission" date="2017-08" db="EMBL/GenBank/DDBJ databases">
        <title>Infants hospitalized years apart are colonized by the same room-sourced microbial strains.</title>
        <authorList>
            <person name="Brooks B."/>
            <person name="Olm M.R."/>
            <person name="Firek B.A."/>
            <person name="Baker R."/>
            <person name="Thomas B.C."/>
            <person name="Morowitz M.J."/>
            <person name="Banfield J.F."/>
        </authorList>
    </citation>
    <scope>NUCLEOTIDE SEQUENCE [LARGE SCALE GENOMIC DNA]</scope>
    <source>
        <strain evidence="1">S2_003_000_R1_3</strain>
    </source>
</reference>
<evidence type="ECO:0000313" key="2">
    <source>
        <dbReference type="Proteomes" id="UP000249432"/>
    </source>
</evidence>
<protein>
    <submittedName>
        <fullName evidence="1">Uncharacterized protein</fullName>
    </submittedName>
</protein>
<gene>
    <name evidence="1" type="ORF">DI525_01585</name>
</gene>
<dbReference type="AlphaFoldDB" id="A0A2W5UBY9"/>
<organism evidence="1 2">
    <name type="scientific">Corynebacterium kroppenstedtii</name>
    <dbReference type="NCBI Taxonomy" id="161879"/>
    <lineage>
        <taxon>Bacteria</taxon>
        <taxon>Bacillati</taxon>
        <taxon>Actinomycetota</taxon>
        <taxon>Actinomycetes</taxon>
        <taxon>Mycobacteriales</taxon>
        <taxon>Corynebacteriaceae</taxon>
        <taxon>Corynebacterium</taxon>
    </lineage>
</organism>
<sequence>MGDFFVVIACVGPIFIGLFWRWPWGSTTVSTRAGYGASNTVGQSSTTFELYPLTHAYSAPVMLAVLHRVVRCPIMLSSTAHTGADVIADWDNHSSDQPTTTWRLFVELPTADSSQVISYIHSCGWQAWVSPDAGQKPGWDDYLRDVRALTEDGQNSPDNQPLHTPARVATGAVALPDSSGRIAIVSSSADQTGDPSLQCRAAQRLAESVRAAGRRVTVITDSPGEWVSTKFTIVVPPEGGTTSDSNDGECSVDSIFDATQRQSSTRTSSLHPQGNADLEIWDCSDASITWAITHGSAETSIDIVRRSDSQRWREVHTVMDASDLLQLIERSDTPSLLRAGS</sequence>
<dbReference type="EMBL" id="QFRA01000002">
    <property type="protein sequence ID" value="PZR06488.1"/>
    <property type="molecule type" value="Genomic_DNA"/>
</dbReference>
<dbReference type="Proteomes" id="UP000249432">
    <property type="component" value="Unassembled WGS sequence"/>
</dbReference>
<accession>A0A2W5UBY9</accession>
<comment type="caution">
    <text evidence="1">The sequence shown here is derived from an EMBL/GenBank/DDBJ whole genome shotgun (WGS) entry which is preliminary data.</text>
</comment>
<dbReference type="RefSeq" id="WP_303734048.1">
    <property type="nucleotide sequence ID" value="NZ_CAKZHK010000001.1"/>
</dbReference>
<proteinExistence type="predicted"/>
<name>A0A2W5UBY9_9CORY</name>
<evidence type="ECO:0000313" key="1">
    <source>
        <dbReference type="EMBL" id="PZR06488.1"/>
    </source>
</evidence>